<feature type="compositionally biased region" description="Low complexity" evidence="3">
    <location>
        <begin position="149"/>
        <end position="158"/>
    </location>
</feature>
<feature type="domain" description="Signal transduction histidine kinase dimerisation/phosphoacceptor" evidence="4">
    <location>
        <begin position="330"/>
        <end position="398"/>
    </location>
</feature>
<keyword evidence="5" id="KW-0808">Transferase</keyword>
<evidence type="ECO:0000256" key="2">
    <source>
        <dbReference type="ARBA" id="ARBA00012438"/>
    </source>
</evidence>
<evidence type="ECO:0000256" key="1">
    <source>
        <dbReference type="ARBA" id="ARBA00000085"/>
    </source>
</evidence>
<dbReference type="SMART" id="SM00388">
    <property type="entry name" value="HisKA"/>
    <property type="match status" value="1"/>
</dbReference>
<dbReference type="CDD" id="cd00082">
    <property type="entry name" value="HisKA"/>
    <property type="match status" value="1"/>
</dbReference>
<evidence type="ECO:0000259" key="4">
    <source>
        <dbReference type="SMART" id="SM00388"/>
    </source>
</evidence>
<dbReference type="InterPro" id="IPR036097">
    <property type="entry name" value="HisK_dim/P_sf"/>
</dbReference>
<dbReference type="Pfam" id="PF00512">
    <property type="entry name" value="HisKA"/>
    <property type="match status" value="1"/>
</dbReference>
<keyword evidence="5" id="KW-0418">Kinase</keyword>
<dbReference type="Proteomes" id="UP000253727">
    <property type="component" value="Unassembled WGS sequence"/>
</dbReference>
<dbReference type="InterPro" id="IPR003661">
    <property type="entry name" value="HisK_dim/P_dom"/>
</dbReference>
<dbReference type="EC" id="2.7.13.3" evidence="2"/>
<name>A0A369Q7L9_9SPHN</name>
<dbReference type="OrthoDB" id="9813151at2"/>
<dbReference type="SUPFAM" id="SSF47384">
    <property type="entry name" value="Homodimeric domain of signal transducing histidine kinase"/>
    <property type="match status" value="1"/>
</dbReference>
<dbReference type="EMBL" id="QBKA01000002">
    <property type="protein sequence ID" value="RDC60380.1"/>
    <property type="molecule type" value="Genomic_DNA"/>
</dbReference>
<comment type="catalytic activity">
    <reaction evidence="1">
        <text>ATP + protein L-histidine = ADP + protein N-phospho-L-histidine.</text>
        <dbReference type="EC" id="2.7.13.3"/>
    </reaction>
</comment>
<comment type="caution">
    <text evidence="5">The sequence shown here is derived from an EMBL/GenBank/DDBJ whole genome shotgun (WGS) entry which is preliminary data.</text>
</comment>
<keyword evidence="6" id="KW-1185">Reference proteome</keyword>
<reference evidence="5 6" key="1">
    <citation type="submission" date="2018-04" db="EMBL/GenBank/DDBJ databases">
        <title>Altererythrobacter sp. HME9302 genome sequencing and assembly.</title>
        <authorList>
            <person name="Kang H."/>
            <person name="Kim H."/>
            <person name="Joh K."/>
        </authorList>
    </citation>
    <scope>NUCLEOTIDE SEQUENCE [LARGE SCALE GENOMIC DNA]</scope>
    <source>
        <strain evidence="5 6">HME9302</strain>
    </source>
</reference>
<feature type="compositionally biased region" description="Polar residues" evidence="3">
    <location>
        <begin position="173"/>
        <end position="185"/>
    </location>
</feature>
<accession>A0A369Q7L9</accession>
<dbReference type="AlphaFoldDB" id="A0A369Q7L9"/>
<dbReference type="RefSeq" id="WP_115366556.1">
    <property type="nucleotide sequence ID" value="NZ_QBKA01000002.1"/>
</dbReference>
<sequence>MLFDDRLTTVLRQRASGDRAARTQYRQLLDLLGSRSAIRDDSLLEAAWLRLSALGEIIPVKERAAILREPGLRIRRPELVLHLADGEPELAAAVIEAARLAEDEWEPLVPRLPIRARGFLRLRRDLHPATNDLLERLGVQDRGLPEPVAEAASRAAAADQVRPPSKSRPQHSPKLTPQPTKQTVSIPPPPREISEIGAIVQRIEAFRQQREAPANDHPRLPLGDPDTLASNAAEQVQRFAFTADPNGRIDWADDDVAPMVVGTRPPELAPNVLRGRPVQAATTHISGADAVHGAWVVDAAPRFSDRGAFLGHAGMFRRPSAPDEAGEARAEADRVRQLLHELRTPVNAIQGFAEVIQQQLFGPTPHEYRAHAAAIAGDAARILSGFEEMDRLARLETSALDIEQGQSDLGNSITAIAAQLRPVLAQRDAGIAVQSGGISSTVVGIAPAETERLAWRLLATVAGKLAARETLALQFTSDGDRNVTLVFNLPASLAKQDDIFASTAPAAKPALSAGMFGSGFALRLARAEAKAAGGTLQRDGNRLELTLPAYTGMANGDSVSKQDEAGEQAG</sequence>
<gene>
    <name evidence="5" type="ORF">HME9302_01585</name>
</gene>
<feature type="region of interest" description="Disordered" evidence="3">
    <location>
        <begin position="147"/>
        <end position="191"/>
    </location>
</feature>
<protein>
    <recommendedName>
        <fullName evidence="2">histidine kinase</fullName>
        <ecNumber evidence="2">2.7.13.3</ecNumber>
    </recommendedName>
</protein>
<evidence type="ECO:0000256" key="3">
    <source>
        <dbReference type="SAM" id="MobiDB-lite"/>
    </source>
</evidence>
<dbReference type="GO" id="GO:0000155">
    <property type="term" value="F:phosphorelay sensor kinase activity"/>
    <property type="evidence" value="ECO:0007669"/>
    <property type="project" value="InterPro"/>
</dbReference>
<evidence type="ECO:0000313" key="5">
    <source>
        <dbReference type="EMBL" id="RDC60380.1"/>
    </source>
</evidence>
<dbReference type="Gene3D" id="1.10.287.130">
    <property type="match status" value="1"/>
</dbReference>
<organism evidence="5 6">
    <name type="scientific">Alteripontixanthobacter maritimus</name>
    <dbReference type="NCBI Taxonomy" id="2161824"/>
    <lineage>
        <taxon>Bacteria</taxon>
        <taxon>Pseudomonadati</taxon>
        <taxon>Pseudomonadota</taxon>
        <taxon>Alphaproteobacteria</taxon>
        <taxon>Sphingomonadales</taxon>
        <taxon>Erythrobacteraceae</taxon>
        <taxon>Alteripontixanthobacter</taxon>
    </lineage>
</organism>
<evidence type="ECO:0000313" key="6">
    <source>
        <dbReference type="Proteomes" id="UP000253727"/>
    </source>
</evidence>
<proteinExistence type="predicted"/>